<feature type="region of interest" description="Disordered" evidence="9">
    <location>
        <begin position="885"/>
        <end position="927"/>
    </location>
</feature>
<keyword evidence="12" id="KW-1185">Reference proteome</keyword>
<evidence type="ECO:0000256" key="9">
    <source>
        <dbReference type="SAM" id="MobiDB-lite"/>
    </source>
</evidence>
<dbReference type="Pfam" id="PF23869">
    <property type="entry name" value="Beta-prop_WDR75_1st"/>
    <property type="match status" value="1"/>
</dbReference>
<sequence>MAATVRKQGQPRAAKQSKPSKKGKSKECASPEALPSLPSVESSWQWTALTESLVSAVPPIFTRDGSYFFSLAGDSVRIYAAATGKVVSTLTAPSPTSSDVPATLTCAVLDPHNAFQLVTGSDSGVLAVWDFLEATLVQIIDIAQPIHYICAHENFTDTVFVSAGGQNKGGKESHAVVLSVSLKPADAASQSTTQKSSKITAVGRTRQPTGLAFSPRGNWLVATAGHKAYVASTASLRAGFTKYVSPERLTCLAFHPSEEYFATGDEKGVVRLWYCLTDQPPAKGVEKKTQTSSLHWHAHAVSSIAFTPNGAYLLSGGEESVLVIWQLHSGKREYLARLGSPIKTITVVTSANRDEEYLLGLADATYAFVSATTLKLSRTYSRVKLDPSALAGTTSSSSHLTPLSVHAPTSTLILPSSHPSSLQIFSPLSGTLVSELEVSPSNRVSRRDEKPIEPCRVERVAVSADGNWMASVDRREGDEDTHAESYLKIWSWDRKTGFWILNTRIDRPHGLQRVTAVAFSPSTALLATAGADGTVKTWRTQTTKRGPETQEVKTWRTQTTNRGPEAQEEFWVARSTYNVHDESPSDVSWSPDGSLLAVTTPQQVALLAPLTNELLHTLAYPEGGQFNSSHFIGKGGQYVAVAGENEVLLWDLIALRVQWHHKYSGPLAALVVHPRGNTFAVVLGSLTSSSSQVVEVRAESPRSVRTVTIPFGLRNVVWYPLLSSFSLVGITHDWRVIVVGEEARIPKNVQPAATDLKAAASVQRRTLFEDIFGRSAFTEDVAASASSSSAAVPSSHTIGPSLFDAFTTSTTYLMPPLETFFDPILTTRLKPREPTEAPAQPDPEVEDVEMDVDIVVSSAPEGRNVERGELDTLVALFRRTLKARSPAPSIPTRKREHVNGTAHVNGSSTPKPPPAKVNGASKPEEKEVNRIASRIVVDSSAHDRRELFATLRLQPKLRWHGMSPSFMWLAAVSPPVSLLL</sequence>
<dbReference type="InterPro" id="IPR011044">
    <property type="entry name" value="Quino_amine_DH_bsu"/>
</dbReference>
<feature type="repeat" description="WD" evidence="8">
    <location>
        <begin position="514"/>
        <end position="548"/>
    </location>
</feature>
<dbReference type="SUPFAM" id="SSF50998">
    <property type="entry name" value="Quinoprotein alcohol dehydrogenase-like"/>
    <property type="match status" value="1"/>
</dbReference>
<reference evidence="11" key="1">
    <citation type="submission" date="2014-09" db="EMBL/GenBank/DDBJ databases">
        <title>Genome sequence of the luminous mushroom Mycena chlorophos for searching fungal bioluminescence genes.</title>
        <authorList>
            <person name="Tanaka Y."/>
            <person name="Kasuga D."/>
            <person name="Oba Y."/>
            <person name="Hase S."/>
            <person name="Sato K."/>
            <person name="Oba Y."/>
            <person name="Sakakibara Y."/>
        </authorList>
    </citation>
    <scope>NUCLEOTIDE SEQUENCE</scope>
</reference>
<dbReference type="Pfam" id="PF23769">
    <property type="entry name" value="Beta-prop_WDR75_2nd"/>
    <property type="match status" value="1"/>
</dbReference>
<comment type="subcellular location">
    <subcellularLocation>
        <location evidence="1">Nucleus</location>
        <location evidence="1">Nucleolus</location>
    </subcellularLocation>
</comment>
<dbReference type="InterPro" id="IPR053826">
    <property type="entry name" value="WDR75"/>
</dbReference>
<evidence type="ECO:0000259" key="10">
    <source>
        <dbReference type="Pfam" id="PF23769"/>
    </source>
</evidence>
<feature type="domain" description="WD repeat-containing protein 75 second beta-propeller" evidence="10">
    <location>
        <begin position="409"/>
        <end position="702"/>
    </location>
</feature>
<evidence type="ECO:0000313" key="11">
    <source>
        <dbReference type="EMBL" id="GAT59003.1"/>
    </source>
</evidence>
<dbReference type="PANTHER" id="PTHR44215">
    <property type="entry name" value="WD REPEAT-CONTAINING PROTEIN 75"/>
    <property type="match status" value="1"/>
</dbReference>
<dbReference type="PANTHER" id="PTHR44215:SF1">
    <property type="entry name" value="WD REPEAT-CONTAINING PROTEIN 75"/>
    <property type="match status" value="1"/>
</dbReference>
<evidence type="ECO:0000256" key="3">
    <source>
        <dbReference type="ARBA" id="ARBA00022552"/>
    </source>
</evidence>
<evidence type="ECO:0000313" key="12">
    <source>
        <dbReference type="Proteomes" id="UP000815677"/>
    </source>
</evidence>
<dbReference type="Proteomes" id="UP000815677">
    <property type="component" value="Unassembled WGS sequence"/>
</dbReference>
<dbReference type="InterPro" id="IPR011047">
    <property type="entry name" value="Quinoprotein_ADH-like_sf"/>
</dbReference>
<dbReference type="InterPro" id="IPR015943">
    <property type="entry name" value="WD40/YVTN_repeat-like_dom_sf"/>
</dbReference>
<name>A0ABQ0M6Y3_MYCCL</name>
<dbReference type="Gene3D" id="2.130.10.10">
    <property type="entry name" value="YVTN repeat-like/Quinoprotein amine dehydrogenase"/>
    <property type="match status" value="3"/>
</dbReference>
<dbReference type="SUPFAM" id="SSF50969">
    <property type="entry name" value="YVTN repeat-like/Quinoprotein amine dehydrogenase"/>
    <property type="match status" value="1"/>
</dbReference>
<evidence type="ECO:0000256" key="5">
    <source>
        <dbReference type="ARBA" id="ARBA00022737"/>
    </source>
</evidence>
<evidence type="ECO:0000256" key="2">
    <source>
        <dbReference type="ARBA" id="ARBA00022517"/>
    </source>
</evidence>
<keyword evidence="2" id="KW-0690">Ribosome biogenesis</keyword>
<organism evidence="11 12">
    <name type="scientific">Mycena chlorophos</name>
    <name type="common">Agaric fungus</name>
    <name type="synonym">Agaricus chlorophos</name>
    <dbReference type="NCBI Taxonomy" id="658473"/>
    <lineage>
        <taxon>Eukaryota</taxon>
        <taxon>Fungi</taxon>
        <taxon>Dikarya</taxon>
        <taxon>Basidiomycota</taxon>
        <taxon>Agaricomycotina</taxon>
        <taxon>Agaricomycetes</taxon>
        <taxon>Agaricomycetidae</taxon>
        <taxon>Agaricales</taxon>
        <taxon>Marasmiineae</taxon>
        <taxon>Mycenaceae</taxon>
        <taxon>Mycena</taxon>
    </lineage>
</organism>
<proteinExistence type="predicted"/>
<evidence type="ECO:0000256" key="4">
    <source>
        <dbReference type="ARBA" id="ARBA00022574"/>
    </source>
</evidence>
<dbReference type="InterPro" id="IPR057644">
    <property type="entry name" value="Beta-prop_WDR75_2nd"/>
</dbReference>
<protein>
    <submittedName>
        <fullName evidence="11">WD40 repeat-like protein</fullName>
    </submittedName>
</protein>
<feature type="repeat" description="WD" evidence="8">
    <location>
        <begin position="249"/>
        <end position="273"/>
    </location>
</feature>
<dbReference type="EMBL" id="DF849799">
    <property type="protein sequence ID" value="GAT59003.1"/>
    <property type="molecule type" value="Genomic_DNA"/>
</dbReference>
<evidence type="ECO:0000256" key="6">
    <source>
        <dbReference type="ARBA" id="ARBA00023163"/>
    </source>
</evidence>
<dbReference type="InterPro" id="IPR001680">
    <property type="entry name" value="WD40_rpt"/>
</dbReference>
<accession>A0ABQ0M6Y3</accession>
<evidence type="ECO:0000256" key="8">
    <source>
        <dbReference type="PROSITE-ProRule" id="PRU00221"/>
    </source>
</evidence>
<keyword evidence="6" id="KW-0804">Transcription</keyword>
<gene>
    <name evidence="11" type="ORF">MCHLO_15367</name>
</gene>
<dbReference type="PROSITE" id="PS50082">
    <property type="entry name" value="WD_REPEATS_2"/>
    <property type="match status" value="3"/>
</dbReference>
<keyword evidence="7" id="KW-0539">Nucleus</keyword>
<keyword evidence="5" id="KW-0677">Repeat</keyword>
<feature type="repeat" description="WD" evidence="8">
    <location>
        <begin position="294"/>
        <end position="335"/>
    </location>
</feature>
<keyword evidence="3" id="KW-0698">rRNA processing</keyword>
<evidence type="ECO:0000256" key="1">
    <source>
        <dbReference type="ARBA" id="ARBA00004604"/>
    </source>
</evidence>
<dbReference type="PROSITE" id="PS50294">
    <property type="entry name" value="WD_REPEATS_REGION"/>
    <property type="match status" value="2"/>
</dbReference>
<dbReference type="SMART" id="SM00320">
    <property type="entry name" value="WD40"/>
    <property type="match status" value="7"/>
</dbReference>
<feature type="region of interest" description="Disordered" evidence="9">
    <location>
        <begin position="1"/>
        <end position="37"/>
    </location>
</feature>
<keyword evidence="4 8" id="KW-0853">WD repeat</keyword>
<evidence type="ECO:0000256" key="7">
    <source>
        <dbReference type="ARBA" id="ARBA00023242"/>
    </source>
</evidence>